<name>A0A7K0DEZ6_9NOCA</name>
<feature type="domain" description="Rv3651-like N-terminal" evidence="1">
    <location>
        <begin position="5"/>
        <end position="94"/>
    </location>
</feature>
<dbReference type="EMBL" id="WEGK01000033">
    <property type="protein sequence ID" value="MQY24356.1"/>
    <property type="molecule type" value="Genomic_DNA"/>
</dbReference>
<dbReference type="Pfam" id="PF18007">
    <property type="entry name" value="Rv3651-like_N"/>
    <property type="match status" value="1"/>
</dbReference>
<organism evidence="3 4">
    <name type="scientific">Nocardia macrotermitis</name>
    <dbReference type="NCBI Taxonomy" id="2585198"/>
    <lineage>
        <taxon>Bacteria</taxon>
        <taxon>Bacillati</taxon>
        <taxon>Actinomycetota</taxon>
        <taxon>Actinomycetes</taxon>
        <taxon>Mycobacteriales</taxon>
        <taxon>Nocardiaceae</taxon>
        <taxon>Nocardia</taxon>
    </lineage>
</organism>
<evidence type="ECO:0000259" key="1">
    <source>
        <dbReference type="Pfam" id="PF18007"/>
    </source>
</evidence>
<dbReference type="OrthoDB" id="4745618at2"/>
<dbReference type="Pfam" id="PF21043">
    <property type="entry name" value="Rv3651-like_C"/>
    <property type="match status" value="1"/>
</dbReference>
<comment type="caution">
    <text evidence="3">The sequence shown here is derived from an EMBL/GenBank/DDBJ whole genome shotgun (WGS) entry which is preliminary data.</text>
</comment>
<gene>
    <name evidence="3" type="ORF">NRB20_74910</name>
</gene>
<dbReference type="Proteomes" id="UP000438448">
    <property type="component" value="Unassembled WGS sequence"/>
</dbReference>
<evidence type="ECO:0000313" key="4">
    <source>
        <dbReference type="Proteomes" id="UP000438448"/>
    </source>
</evidence>
<evidence type="ECO:0000259" key="2">
    <source>
        <dbReference type="Pfam" id="PF21043"/>
    </source>
</evidence>
<dbReference type="InterPro" id="IPR041458">
    <property type="entry name" value="Rv3651-like_N"/>
</dbReference>
<reference evidence="3 4" key="1">
    <citation type="submission" date="2019-10" db="EMBL/GenBank/DDBJ databases">
        <title>Nocardia macrotermitis sp. nov. and Nocardia aurantia sp. nov., isolated from the gut of fungus growing-termite Macrotermes natalensis.</title>
        <authorList>
            <person name="Benndorf R."/>
            <person name="Schwitalla J."/>
            <person name="Martin K."/>
            <person name="De Beer W."/>
            <person name="Kaster A.-K."/>
            <person name="Vollmers J."/>
            <person name="Poulsen M."/>
            <person name="Beemelmanns C."/>
        </authorList>
    </citation>
    <scope>NUCLEOTIDE SEQUENCE [LARGE SCALE GENOMIC DNA]</scope>
    <source>
        <strain evidence="3 4">RB20</strain>
    </source>
</reference>
<evidence type="ECO:0008006" key="5">
    <source>
        <dbReference type="Google" id="ProtNLM"/>
    </source>
</evidence>
<proteinExistence type="predicted"/>
<accession>A0A7K0DEZ6</accession>
<dbReference type="RefSeq" id="WP_153416088.1">
    <property type="nucleotide sequence ID" value="NZ_WEGK01000033.1"/>
</dbReference>
<protein>
    <recommendedName>
        <fullName evidence="5">Rv3651-like N-terminal domain-containing protein</fullName>
    </recommendedName>
</protein>
<keyword evidence="4" id="KW-1185">Reference proteome</keyword>
<evidence type="ECO:0000313" key="3">
    <source>
        <dbReference type="EMBL" id="MQY24356.1"/>
    </source>
</evidence>
<feature type="domain" description="Rv3651-like C-terminal" evidence="2">
    <location>
        <begin position="224"/>
        <end position="333"/>
    </location>
</feature>
<dbReference type="InterPro" id="IPR048578">
    <property type="entry name" value="Rv3651-like_C"/>
</dbReference>
<dbReference type="AlphaFoldDB" id="A0A7K0DEZ6"/>
<sequence length="342" mass="38367">MAGGWLLIETLDHSVPSVIAQGSAVKNMVPVETFFKRSKAKSELLALISRVCTTAEPERITLPGNRFAVTEAICNDWGQVHGLWLRIIEEDEQPLAHDRAWAFVWNLTRGRVTRSKGLAPEGSPEEQDRREWSIAEAFNILETGSDASETLVKIINADPGTIHQTTWPQKRPDGTLHDVNFAVRILLDHVPGRSGADDRILRGISHDLGEANNHDDPESPIMLAELVAATSADPGEYRAIVDVHSLRLLRWYGEPSPELVWEYEDLRRLGQPPIHPEDNSVVERMQRELDTGRAVGQVRFMTKSGNYQPFDLLAKLIVLNRSTTAALVTFRKPLRPFVTDIR</sequence>